<dbReference type="PANTHER" id="PTHR47342:SF1">
    <property type="entry name" value="PROTEIN PTST, CHLOROPLASTIC"/>
    <property type="match status" value="1"/>
</dbReference>
<dbReference type="Proteomes" id="UP000188354">
    <property type="component" value="Chromosome LG16"/>
</dbReference>
<keyword evidence="6" id="KW-1185">Reference proteome</keyword>
<dbReference type="Pfam" id="PF16561">
    <property type="entry name" value="AMPK1_CBM"/>
    <property type="match status" value="1"/>
</dbReference>
<dbReference type="SUPFAM" id="SSF81296">
    <property type="entry name" value="E set domains"/>
    <property type="match status" value="1"/>
</dbReference>
<dbReference type="GO" id="GO:0009507">
    <property type="term" value="C:chloroplast"/>
    <property type="evidence" value="ECO:0007669"/>
    <property type="project" value="UniProtKB-ARBA"/>
</dbReference>
<feature type="domain" description="AMP-activated protein kinase glycogen-binding" evidence="3">
    <location>
        <begin position="239"/>
        <end position="319"/>
    </location>
</feature>
<proteinExistence type="predicted"/>
<dbReference type="AlphaFoldDB" id="A0A4P1QVD5"/>
<keyword evidence="1" id="KW-0175">Coiled coil</keyword>
<dbReference type="EMBL" id="CM007376">
    <property type="protein sequence ID" value="OIV95640.1"/>
    <property type="molecule type" value="Genomic_DNA"/>
</dbReference>
<accession>A0A4P1QVD5</accession>
<protein>
    <submittedName>
        <fullName evidence="5">Uncharacterized protein</fullName>
    </submittedName>
</protein>
<dbReference type="CDD" id="cd02859">
    <property type="entry name" value="E_set_AMPKbeta_like_N"/>
    <property type="match status" value="1"/>
</dbReference>
<evidence type="ECO:0000313" key="6">
    <source>
        <dbReference type="Proteomes" id="UP000188354"/>
    </source>
</evidence>
<dbReference type="InterPro" id="IPR013783">
    <property type="entry name" value="Ig-like_fold"/>
</dbReference>
<gene>
    <name evidence="5" type="ORF">TanjilG_23871</name>
</gene>
<dbReference type="PANTHER" id="PTHR47342">
    <property type="entry name" value="PROTEIN PTST, CHLOROPLASTIC"/>
    <property type="match status" value="1"/>
</dbReference>
<dbReference type="InterPro" id="IPR014756">
    <property type="entry name" value="Ig_E-set"/>
</dbReference>
<name>A0A4P1QVD5_LUPAN</name>
<organism evidence="5 6">
    <name type="scientific">Lupinus angustifolius</name>
    <name type="common">Narrow-leaved blue lupine</name>
    <dbReference type="NCBI Taxonomy" id="3871"/>
    <lineage>
        <taxon>Eukaryota</taxon>
        <taxon>Viridiplantae</taxon>
        <taxon>Streptophyta</taxon>
        <taxon>Embryophyta</taxon>
        <taxon>Tracheophyta</taxon>
        <taxon>Spermatophyta</taxon>
        <taxon>Magnoliopsida</taxon>
        <taxon>eudicotyledons</taxon>
        <taxon>Gunneridae</taxon>
        <taxon>Pentapetalae</taxon>
        <taxon>rosids</taxon>
        <taxon>fabids</taxon>
        <taxon>Fabales</taxon>
        <taxon>Fabaceae</taxon>
        <taxon>Papilionoideae</taxon>
        <taxon>50 kb inversion clade</taxon>
        <taxon>genistoids sensu lato</taxon>
        <taxon>core genistoids</taxon>
        <taxon>Genisteae</taxon>
        <taxon>Lupinus</taxon>
    </lineage>
</organism>
<dbReference type="Gramene" id="OIV95640">
    <property type="protein sequence ID" value="OIV95640"/>
    <property type="gene ID" value="TanjilG_23871"/>
</dbReference>
<dbReference type="Pfam" id="PF23156">
    <property type="entry name" value="DUF7054"/>
    <property type="match status" value="1"/>
</dbReference>
<evidence type="ECO:0000313" key="5">
    <source>
        <dbReference type="EMBL" id="OIV95640.1"/>
    </source>
</evidence>
<evidence type="ECO:0000259" key="3">
    <source>
        <dbReference type="Pfam" id="PF16561"/>
    </source>
</evidence>
<dbReference type="Gene3D" id="2.60.40.10">
    <property type="entry name" value="Immunoglobulins"/>
    <property type="match status" value="1"/>
</dbReference>
<feature type="domain" description="DUF7054" evidence="4">
    <location>
        <begin position="346"/>
        <end position="408"/>
    </location>
</feature>
<dbReference type="STRING" id="3871.A0A4P1QVD5"/>
<evidence type="ECO:0000256" key="2">
    <source>
        <dbReference type="SAM" id="MobiDB-lite"/>
    </source>
</evidence>
<feature type="compositionally biased region" description="Acidic residues" evidence="2">
    <location>
        <begin position="111"/>
        <end position="120"/>
    </location>
</feature>
<dbReference type="InterPro" id="IPR032640">
    <property type="entry name" value="AMPK1_CBM"/>
</dbReference>
<evidence type="ECO:0000256" key="1">
    <source>
        <dbReference type="SAM" id="Coils"/>
    </source>
</evidence>
<reference evidence="5 6" key="1">
    <citation type="journal article" date="2017" name="Plant Biotechnol. J.">
        <title>A comprehensive draft genome sequence for lupin (Lupinus angustifolius), an emerging health food: insights into plant-microbe interactions and legume evolution.</title>
        <authorList>
            <person name="Hane J.K."/>
            <person name="Ming Y."/>
            <person name="Kamphuis L.G."/>
            <person name="Nelson M.N."/>
            <person name="Garg G."/>
            <person name="Atkins C.A."/>
            <person name="Bayer P.E."/>
            <person name="Bravo A."/>
            <person name="Bringans S."/>
            <person name="Cannon S."/>
            <person name="Edwards D."/>
            <person name="Foley R."/>
            <person name="Gao L.L."/>
            <person name="Harrison M.J."/>
            <person name="Huang W."/>
            <person name="Hurgobin B."/>
            <person name="Li S."/>
            <person name="Liu C.W."/>
            <person name="McGrath A."/>
            <person name="Morahan G."/>
            <person name="Murray J."/>
            <person name="Weller J."/>
            <person name="Jian J."/>
            <person name="Singh K.B."/>
        </authorList>
    </citation>
    <scope>NUCLEOTIDE SEQUENCE [LARGE SCALE GENOMIC DNA]</scope>
    <source>
        <strain evidence="6">cv. Tanjil</strain>
        <tissue evidence="5">Whole plant</tissue>
    </source>
</reference>
<feature type="coiled-coil region" evidence="1">
    <location>
        <begin position="139"/>
        <end position="236"/>
    </location>
</feature>
<feature type="region of interest" description="Disordered" evidence="2">
    <location>
        <begin position="100"/>
        <end position="123"/>
    </location>
</feature>
<sequence>MVSLYIIVAFEVEKIYLILISRFFHNLSRCRLETQGSFFSNISRTIGQEHAQKLPHNVAAHGSRWCFHRLASSYRSLPLSEYRRRPFVCRTYSLTSRLEESASLQSGNSSSEDDNPEEETLAQPCTTDQIMALLADTERSKLTKKLSEANQQNRFLKRQLYIKEEALVKFKSELADIELEVQALARLAEEIAQSGIPQGARKINGKYIHSHLVARLEAVHEQLKEQVKDVDAAQSKQVSVFWVGMAESVQVMGSFDGWSQGEHLSPEFTSSYTRFSTTLMLRPGRYEIKFLVDGEWHLSSEFPIIGDGLTKNNLLVVKYKAMKKGGFDKNRNNKGTDENQKNRNINRFLITINFLGSSGPVRFVVNMKDLVSGVIESALKYYAREGRVPVLGFDASNFLLYPANVGCDGMFAYPFGDEYDHYLSFLFLKYHRFMHGD</sequence>
<evidence type="ECO:0000259" key="4">
    <source>
        <dbReference type="Pfam" id="PF23156"/>
    </source>
</evidence>
<dbReference type="InterPro" id="IPR055482">
    <property type="entry name" value="DUF7054"/>
</dbReference>